<dbReference type="NCBIfam" id="NF001750">
    <property type="entry name" value="PRK00476.1"/>
    <property type="match status" value="1"/>
</dbReference>
<comment type="function">
    <text evidence="7">Catalyzes the attachment of L-aspartate to tRNA(Asp) in a two-step reaction: L-aspartate is first activated by ATP to form Asp-AMP and then transferred to the acceptor end of tRNA(Asp).</text>
</comment>
<evidence type="ECO:0000256" key="4">
    <source>
        <dbReference type="ARBA" id="ARBA00022840"/>
    </source>
</evidence>
<dbReference type="InterPro" id="IPR004524">
    <property type="entry name" value="Asp-tRNA-ligase_1"/>
</dbReference>
<evidence type="ECO:0000256" key="3">
    <source>
        <dbReference type="ARBA" id="ARBA00022741"/>
    </source>
</evidence>
<evidence type="ECO:0000256" key="5">
    <source>
        <dbReference type="ARBA" id="ARBA00022917"/>
    </source>
</evidence>
<dbReference type="InterPro" id="IPR047090">
    <property type="entry name" value="AspRS_core"/>
</dbReference>
<evidence type="ECO:0000256" key="1">
    <source>
        <dbReference type="ARBA" id="ARBA00006303"/>
    </source>
</evidence>
<dbReference type="HAMAP" id="MF_00044">
    <property type="entry name" value="Asp_tRNA_synth_type1"/>
    <property type="match status" value="1"/>
</dbReference>
<dbReference type="PANTHER" id="PTHR22594:SF5">
    <property type="entry name" value="ASPARTATE--TRNA LIGASE, MITOCHONDRIAL"/>
    <property type="match status" value="1"/>
</dbReference>
<protein>
    <recommendedName>
        <fullName evidence="7">Aspartate--tRNA ligase</fullName>
        <ecNumber evidence="7">6.1.1.12</ecNumber>
    </recommendedName>
    <alternativeName>
        <fullName evidence="7">Aspartyl-tRNA synthetase</fullName>
        <shortName evidence="7">AspRS</shortName>
    </alternativeName>
</protein>
<reference evidence="9 10" key="1">
    <citation type="submission" date="2017-10" db="EMBL/GenBank/DDBJ databases">
        <title>Draft genome of Longimonas halophila.</title>
        <authorList>
            <person name="Goh K.M."/>
            <person name="Shamsir M.S."/>
            <person name="Lim S.W."/>
        </authorList>
    </citation>
    <scope>NUCLEOTIDE SEQUENCE [LARGE SCALE GENOMIC DNA]</scope>
    <source>
        <strain evidence="9 10">KCTC 42399</strain>
    </source>
</reference>
<dbReference type="InterPro" id="IPR004365">
    <property type="entry name" value="NA-bd_OB_tRNA"/>
</dbReference>
<evidence type="ECO:0000313" key="10">
    <source>
        <dbReference type="Proteomes" id="UP000221024"/>
    </source>
</evidence>
<evidence type="ECO:0000256" key="7">
    <source>
        <dbReference type="HAMAP-Rule" id="MF_00044"/>
    </source>
</evidence>
<keyword evidence="10" id="KW-1185">Reference proteome</keyword>
<dbReference type="EMBL" id="PDEP01000004">
    <property type="protein sequence ID" value="PEN07876.1"/>
    <property type="molecule type" value="Genomic_DNA"/>
</dbReference>
<feature type="domain" description="Aminoacyl-transfer RNA synthetases class-II family profile" evidence="8">
    <location>
        <begin position="161"/>
        <end position="581"/>
    </location>
</feature>
<dbReference type="Proteomes" id="UP000221024">
    <property type="component" value="Unassembled WGS sequence"/>
</dbReference>
<keyword evidence="4 7" id="KW-0067">ATP-binding</keyword>
<comment type="subcellular location">
    <subcellularLocation>
        <location evidence="7">Cytoplasm</location>
    </subcellularLocation>
</comment>
<evidence type="ECO:0000313" key="9">
    <source>
        <dbReference type="EMBL" id="PEN07876.1"/>
    </source>
</evidence>
<feature type="binding site" evidence="7">
    <location>
        <position position="515"/>
    </location>
    <ligand>
        <name>L-aspartate</name>
        <dbReference type="ChEBI" id="CHEBI:29991"/>
    </ligand>
</feature>
<name>A0A2H3P1P7_9BACT</name>
<dbReference type="NCBIfam" id="TIGR00459">
    <property type="entry name" value="aspS_bact"/>
    <property type="match status" value="1"/>
</dbReference>
<comment type="subunit">
    <text evidence="7">Homodimer.</text>
</comment>
<dbReference type="Pfam" id="PF02938">
    <property type="entry name" value="GAD"/>
    <property type="match status" value="1"/>
</dbReference>
<dbReference type="InterPro" id="IPR029351">
    <property type="entry name" value="GAD_dom"/>
</dbReference>
<dbReference type="InterPro" id="IPR045864">
    <property type="entry name" value="aa-tRNA-synth_II/BPL/LPL"/>
</dbReference>
<comment type="catalytic activity">
    <reaction evidence="7">
        <text>tRNA(Asp) + L-aspartate + ATP = L-aspartyl-tRNA(Asp) + AMP + diphosphate</text>
        <dbReference type="Rhea" id="RHEA:19649"/>
        <dbReference type="Rhea" id="RHEA-COMP:9660"/>
        <dbReference type="Rhea" id="RHEA-COMP:9678"/>
        <dbReference type="ChEBI" id="CHEBI:29991"/>
        <dbReference type="ChEBI" id="CHEBI:30616"/>
        <dbReference type="ChEBI" id="CHEBI:33019"/>
        <dbReference type="ChEBI" id="CHEBI:78442"/>
        <dbReference type="ChEBI" id="CHEBI:78516"/>
        <dbReference type="ChEBI" id="CHEBI:456215"/>
        <dbReference type="EC" id="6.1.1.12"/>
    </reaction>
</comment>
<dbReference type="InterPro" id="IPR004364">
    <property type="entry name" value="Aa-tRNA-synt_II"/>
</dbReference>
<dbReference type="GO" id="GO:0003676">
    <property type="term" value="F:nucleic acid binding"/>
    <property type="evidence" value="ECO:0007669"/>
    <property type="project" value="InterPro"/>
</dbReference>
<feature type="binding site" evidence="7">
    <location>
        <begin position="240"/>
        <end position="242"/>
    </location>
    <ligand>
        <name>ATP</name>
        <dbReference type="ChEBI" id="CHEBI:30616"/>
    </ligand>
</feature>
<dbReference type="Gene3D" id="3.30.930.10">
    <property type="entry name" value="Bira Bifunctional Protein, Domain 2"/>
    <property type="match status" value="1"/>
</dbReference>
<proteinExistence type="inferred from homology"/>
<gene>
    <name evidence="7" type="primary">aspS</name>
    <name evidence="9" type="ORF">CRI93_05365</name>
</gene>
<sequence>MAEADRSALITTDTHGVRTHTCGELRAEHKGESVVLKGWVDTRRDLGGLVFIDLRDRYGLTQIVFSPQANEDAYETAQQLRSEDVISVRGTVAARKDQAVNPAMPTGTIEVQGDACAVLNVSDTPPFVVSTQDESRVDANEDLRLKYRYLDLRRPALQRNLELRHRFYQTTRRFFDQHDFLEVETPVLMKSTPEGARDFLVPSRLHPGHFYALPQSPQTYKQILMVSGLDRYVQIVKCFRDEDLRADRQPEFTQVDVEMTFATEEQVYDLMEGLMADLWADLKDTEIDTPFPRMTYDEAMRTYGSDKPDVRFDLKLQDVSDAFDGCGFRVFQSIIDDDGRIMALPVPGEGDRGRSAMDRLTDYVTDTIGAAGLIYIQQGEDDEVPSCNVSTNAIPQEHVEAAFEQAGAEPGDLVLLVAGPTPTVYEQAGQLRLHMADDLGLRPEPGEGPDRFLWVTDFPLLEWDDEHERYAPMHHPFTAPKDEHLDRLDDDPGAVEARAYDLVLNGHEIGGGSIRIHNREMQARMFDVLGIDAEEAEQRFGFLLDAFRYGAPPHGGIALGLDRLIMLIAGASSLREVIAFPKTQSAKEPMVNSPDTVDAEQLETLHIDTVSDEEDA</sequence>
<feature type="binding site" evidence="7">
    <location>
        <position position="508"/>
    </location>
    <ligand>
        <name>ATP</name>
        <dbReference type="ChEBI" id="CHEBI:30616"/>
    </ligand>
</feature>
<feature type="region of interest" description="Aspartate" evidence="7">
    <location>
        <begin position="218"/>
        <end position="221"/>
    </location>
</feature>
<comment type="similarity">
    <text evidence="1 7">Belongs to the class-II aminoacyl-tRNA synthetase family. Type 1 subfamily.</text>
</comment>
<feature type="binding site" evidence="7">
    <location>
        <begin position="560"/>
        <end position="563"/>
    </location>
    <ligand>
        <name>ATP</name>
        <dbReference type="ChEBI" id="CHEBI:30616"/>
    </ligand>
</feature>
<dbReference type="InterPro" id="IPR002312">
    <property type="entry name" value="Asp/Asn-tRNA-synth_IIb"/>
</dbReference>
<accession>A0A2H3P1P7</accession>
<dbReference type="InterPro" id="IPR047089">
    <property type="entry name" value="Asp-tRNA-ligase_1_N"/>
</dbReference>
<organism evidence="9 10">
    <name type="scientific">Longimonas halophila</name>
    <dbReference type="NCBI Taxonomy" id="1469170"/>
    <lineage>
        <taxon>Bacteria</taxon>
        <taxon>Pseudomonadati</taxon>
        <taxon>Rhodothermota</taxon>
        <taxon>Rhodothermia</taxon>
        <taxon>Rhodothermales</taxon>
        <taxon>Salisaetaceae</taxon>
        <taxon>Longimonas</taxon>
    </lineage>
</organism>
<dbReference type="GO" id="GO:0004815">
    <property type="term" value="F:aspartate-tRNA ligase activity"/>
    <property type="evidence" value="ECO:0007669"/>
    <property type="project" value="UniProtKB-UniRule"/>
</dbReference>
<keyword evidence="7" id="KW-0963">Cytoplasm</keyword>
<dbReference type="AlphaFoldDB" id="A0A2H3P1P7"/>
<dbReference type="GO" id="GO:0006422">
    <property type="term" value="P:aspartyl-tRNA aminoacylation"/>
    <property type="evidence" value="ECO:0007669"/>
    <property type="project" value="UniProtKB-UniRule"/>
</dbReference>
<keyword evidence="3 7" id="KW-0547">Nucleotide-binding</keyword>
<evidence type="ECO:0000259" key="8">
    <source>
        <dbReference type="PROSITE" id="PS50862"/>
    </source>
</evidence>
<dbReference type="PRINTS" id="PR01042">
    <property type="entry name" value="TRNASYNTHASP"/>
</dbReference>
<dbReference type="Pfam" id="PF00152">
    <property type="entry name" value="tRNA-synt_2"/>
    <property type="match status" value="1"/>
</dbReference>
<feature type="binding site" evidence="7">
    <location>
        <position position="194"/>
    </location>
    <ligand>
        <name>L-aspartate</name>
        <dbReference type="ChEBI" id="CHEBI:29991"/>
    </ligand>
</feature>
<dbReference type="OrthoDB" id="9802326at2"/>
<keyword evidence="2 7" id="KW-0436">Ligase</keyword>
<evidence type="ECO:0000256" key="6">
    <source>
        <dbReference type="ARBA" id="ARBA00023146"/>
    </source>
</evidence>
<dbReference type="InterPro" id="IPR006195">
    <property type="entry name" value="aa-tRNA-synth_II"/>
</dbReference>
<feature type="binding site" evidence="7">
    <location>
        <position position="249"/>
    </location>
    <ligand>
        <name>ATP</name>
        <dbReference type="ChEBI" id="CHEBI:30616"/>
    </ligand>
</feature>
<dbReference type="SUPFAM" id="SSF55681">
    <property type="entry name" value="Class II aaRS and biotin synthetases"/>
    <property type="match status" value="1"/>
</dbReference>
<feature type="binding site" evidence="7">
    <location>
        <position position="240"/>
    </location>
    <ligand>
        <name>L-aspartate</name>
        <dbReference type="ChEBI" id="CHEBI:29991"/>
    </ligand>
</feature>
<comment type="caution">
    <text evidence="7">Lacks conserved residue(s) required for the propagation of feature annotation.</text>
</comment>
<dbReference type="CDD" id="cd00777">
    <property type="entry name" value="AspRS_core"/>
    <property type="match status" value="1"/>
</dbReference>
<dbReference type="SUPFAM" id="SSF50249">
    <property type="entry name" value="Nucleic acid-binding proteins"/>
    <property type="match status" value="1"/>
</dbReference>
<dbReference type="CDD" id="cd04317">
    <property type="entry name" value="EcAspRS_like_N"/>
    <property type="match status" value="1"/>
</dbReference>
<dbReference type="SUPFAM" id="SSF55261">
    <property type="entry name" value="GAD domain-like"/>
    <property type="match status" value="1"/>
</dbReference>
<evidence type="ECO:0000256" key="2">
    <source>
        <dbReference type="ARBA" id="ARBA00022598"/>
    </source>
</evidence>
<dbReference type="InterPro" id="IPR004115">
    <property type="entry name" value="GAD-like_sf"/>
</dbReference>
<dbReference type="InterPro" id="IPR012340">
    <property type="entry name" value="NA-bd_OB-fold"/>
</dbReference>
<dbReference type="Pfam" id="PF01336">
    <property type="entry name" value="tRNA_anti-codon"/>
    <property type="match status" value="1"/>
</dbReference>
<dbReference type="Gene3D" id="2.40.50.140">
    <property type="entry name" value="Nucleic acid-binding proteins"/>
    <property type="match status" value="1"/>
</dbReference>
<dbReference type="GO" id="GO:0005524">
    <property type="term" value="F:ATP binding"/>
    <property type="evidence" value="ECO:0007669"/>
    <property type="project" value="UniProtKB-UniRule"/>
</dbReference>
<keyword evidence="5 7" id="KW-0648">Protein biosynthesis</keyword>
<dbReference type="GO" id="GO:0005737">
    <property type="term" value="C:cytoplasm"/>
    <property type="evidence" value="ECO:0007669"/>
    <property type="project" value="UniProtKB-SubCell"/>
</dbReference>
<dbReference type="PANTHER" id="PTHR22594">
    <property type="entry name" value="ASPARTYL/LYSYL-TRNA SYNTHETASE"/>
    <property type="match status" value="1"/>
</dbReference>
<dbReference type="PROSITE" id="PS50862">
    <property type="entry name" value="AA_TRNA_LIGASE_II"/>
    <property type="match status" value="1"/>
</dbReference>
<dbReference type="RefSeq" id="WP_098061771.1">
    <property type="nucleotide sequence ID" value="NZ_PDEP01000004.1"/>
</dbReference>
<feature type="binding site" evidence="7">
    <location>
        <position position="474"/>
    </location>
    <ligand>
        <name>L-aspartate</name>
        <dbReference type="ChEBI" id="CHEBI:29991"/>
    </ligand>
</feature>
<keyword evidence="6 7" id="KW-0030">Aminoacyl-tRNA synthetase</keyword>
<dbReference type="Gene3D" id="3.30.1360.30">
    <property type="entry name" value="GAD-like domain"/>
    <property type="match status" value="1"/>
</dbReference>
<comment type="caution">
    <text evidence="9">The sequence shown here is derived from an EMBL/GenBank/DDBJ whole genome shotgun (WGS) entry which is preliminary data.</text>
</comment>
<dbReference type="EC" id="6.1.1.12" evidence="7"/>